<evidence type="ECO:0000313" key="3">
    <source>
        <dbReference type="EMBL" id="HFX14058.1"/>
    </source>
</evidence>
<comment type="similarity">
    <text evidence="1">Belongs to the IMPACT family.</text>
</comment>
<feature type="domain" description="Impact N-terminal" evidence="2">
    <location>
        <begin position="22"/>
        <end position="120"/>
    </location>
</feature>
<dbReference type="AlphaFoldDB" id="A0A7C3RJ43"/>
<comment type="caution">
    <text evidence="3">The sequence shown here is derived from an EMBL/GenBank/DDBJ whole genome shotgun (WGS) entry which is preliminary data.</text>
</comment>
<dbReference type="EMBL" id="DTIN01000033">
    <property type="protein sequence ID" value="HFX14058.1"/>
    <property type="molecule type" value="Genomic_DNA"/>
</dbReference>
<dbReference type="InterPro" id="IPR001498">
    <property type="entry name" value="Impact_N"/>
</dbReference>
<reference evidence="3" key="1">
    <citation type="journal article" date="2020" name="mSystems">
        <title>Genome- and Community-Level Interaction Insights into Carbon Utilization and Element Cycling Functions of Hydrothermarchaeota in Hydrothermal Sediment.</title>
        <authorList>
            <person name="Zhou Z."/>
            <person name="Liu Y."/>
            <person name="Xu W."/>
            <person name="Pan J."/>
            <person name="Luo Z.H."/>
            <person name="Li M."/>
        </authorList>
    </citation>
    <scope>NUCLEOTIDE SEQUENCE [LARGE SCALE GENOMIC DNA]</scope>
    <source>
        <strain evidence="3">SpSt-81</strain>
    </source>
</reference>
<accession>A0A7C3RJ43</accession>
<dbReference type="GO" id="GO:0006446">
    <property type="term" value="P:regulation of translational initiation"/>
    <property type="evidence" value="ECO:0007669"/>
    <property type="project" value="TreeGrafter"/>
</dbReference>
<gene>
    <name evidence="3" type="ORF">ENW00_07945</name>
</gene>
<dbReference type="SUPFAM" id="SSF54980">
    <property type="entry name" value="EF-G C-terminal domain-like"/>
    <property type="match status" value="1"/>
</dbReference>
<dbReference type="SUPFAM" id="SSF54211">
    <property type="entry name" value="Ribosomal protein S5 domain 2-like"/>
    <property type="match status" value="1"/>
</dbReference>
<dbReference type="PANTHER" id="PTHR16301:SF20">
    <property type="entry name" value="IMPACT FAMILY MEMBER YIGZ"/>
    <property type="match status" value="1"/>
</dbReference>
<name>A0A7C3RJ43_DICTH</name>
<dbReference type="InterPro" id="IPR036956">
    <property type="entry name" value="Impact_N_sf"/>
</dbReference>
<dbReference type="PANTHER" id="PTHR16301">
    <property type="entry name" value="IMPACT-RELATED"/>
    <property type="match status" value="1"/>
</dbReference>
<dbReference type="InterPro" id="IPR020569">
    <property type="entry name" value="UPF0029_Impact_CS"/>
</dbReference>
<evidence type="ECO:0000259" key="2">
    <source>
        <dbReference type="Pfam" id="PF01205"/>
    </source>
</evidence>
<dbReference type="Pfam" id="PF01205">
    <property type="entry name" value="Impact_N"/>
    <property type="match status" value="1"/>
</dbReference>
<dbReference type="InterPro" id="IPR020568">
    <property type="entry name" value="Ribosomal_Su5_D2-typ_SF"/>
</dbReference>
<dbReference type="GO" id="GO:0005737">
    <property type="term" value="C:cytoplasm"/>
    <property type="evidence" value="ECO:0007669"/>
    <property type="project" value="TreeGrafter"/>
</dbReference>
<proteinExistence type="inferred from homology"/>
<evidence type="ECO:0000256" key="1">
    <source>
        <dbReference type="ARBA" id="ARBA00007665"/>
    </source>
</evidence>
<dbReference type="InterPro" id="IPR035647">
    <property type="entry name" value="EFG_III/V"/>
</dbReference>
<protein>
    <submittedName>
        <fullName evidence="3">YigZ family protein</fullName>
    </submittedName>
</protein>
<dbReference type="InterPro" id="IPR023582">
    <property type="entry name" value="Impact"/>
</dbReference>
<dbReference type="Gene3D" id="3.30.230.30">
    <property type="entry name" value="Impact, N-terminal domain"/>
    <property type="match status" value="1"/>
</dbReference>
<organism evidence="3">
    <name type="scientific">Dictyoglomus thermophilum</name>
    <dbReference type="NCBI Taxonomy" id="14"/>
    <lineage>
        <taxon>Bacteria</taxon>
        <taxon>Pseudomonadati</taxon>
        <taxon>Dictyoglomota</taxon>
        <taxon>Dictyoglomia</taxon>
        <taxon>Dictyoglomales</taxon>
        <taxon>Dictyoglomaceae</taxon>
        <taxon>Dictyoglomus</taxon>
    </lineage>
</organism>
<dbReference type="PROSITE" id="PS00910">
    <property type="entry name" value="UPF0029"/>
    <property type="match status" value="1"/>
</dbReference>
<sequence length="198" mass="22823">MSPVEKYLTVENEETFEVKIQRSLFIGIIKPLETNPSDILKGVKENYKNATHYCYAYRKVTGEEYFSDGGEPTGTAGIPILNALREKDLYNIIGIVVRYFGGIKLGVRGLIDAYHFTMEKTIEKAKIVKKIVTVNYRIKVTYKDFPNIKRELIKNFSCEIDENFGEDVVLEVKVPISLKEEFREYISKRGVEIEEYGE</sequence>